<dbReference type="AlphaFoldDB" id="A0AAQ3MR85"/>
<gene>
    <name evidence="12" type="ORF">V8G54_034247</name>
</gene>
<evidence type="ECO:0000256" key="10">
    <source>
        <dbReference type="SAM" id="SignalP"/>
    </source>
</evidence>
<keyword evidence="6 9" id="KW-1133">Transmembrane helix</keyword>
<dbReference type="EMBL" id="CP144691">
    <property type="protein sequence ID" value="WVY95159.1"/>
    <property type="molecule type" value="Genomic_DNA"/>
</dbReference>
<dbReference type="PANTHER" id="PTHR23130">
    <property type="entry name" value="CYTOCHROME B561 AND DOMON DOMAIN-CONTAINING PROTEIN"/>
    <property type="match status" value="1"/>
</dbReference>
<dbReference type="InterPro" id="IPR005018">
    <property type="entry name" value="DOMON_domain"/>
</dbReference>
<keyword evidence="2" id="KW-0813">Transport</keyword>
<keyword evidence="3 9" id="KW-0812">Transmembrane</keyword>
<evidence type="ECO:0000256" key="2">
    <source>
        <dbReference type="ARBA" id="ARBA00022448"/>
    </source>
</evidence>
<sequence>MSSIENIVFLLLTFLVASTVPSISQSWKSYGFSENIKYTACENLSALESSLHWNYHPSSSVIDVVFNKANTKDSSWVTCTINPTLNDMLGSEAFVGVHTSNVTIRAYTSSITNYATMLQESNISFSVYSLSSSYTNGRIIFQLPSNKTMVNHAWQKGVISDDATLRPYSFSLSNLRFYGTIDFISSKASKTTEDVNSQTVLRNVHGIMIPIGVMMGRHLKVFDGLGDNWFHLYQACQSLAFFIAIVGFGTGLHIGNHYGVHHAPLRCVGIIQMCLASAQICIVVFFRPKKDHKYKLFWNMFCYVVSYTTIGLTTWNVLKGFDILNVENVWKKIYLGIIITLATIAITLEVITRILVCNNRTTNS</sequence>
<keyword evidence="5" id="KW-0249">Electron transport</keyword>
<feature type="transmembrane region" description="Helical" evidence="9">
    <location>
        <begin position="333"/>
        <end position="356"/>
    </location>
</feature>
<dbReference type="GO" id="GO:0046872">
    <property type="term" value="F:metal ion binding"/>
    <property type="evidence" value="ECO:0007669"/>
    <property type="project" value="UniProtKB-KW"/>
</dbReference>
<evidence type="ECO:0000256" key="1">
    <source>
        <dbReference type="ARBA" id="ARBA00004370"/>
    </source>
</evidence>
<accession>A0AAQ3MR85</accession>
<dbReference type="GO" id="GO:0016020">
    <property type="term" value="C:membrane"/>
    <property type="evidence" value="ECO:0007669"/>
    <property type="project" value="UniProtKB-SubCell"/>
</dbReference>
<dbReference type="InterPro" id="IPR045265">
    <property type="entry name" value="AIR12_DOMON"/>
</dbReference>
<keyword evidence="7 9" id="KW-0472">Membrane</keyword>
<feature type="domain" description="DOMON" evidence="11">
    <location>
        <begin position="47"/>
        <end position="171"/>
    </location>
</feature>
<dbReference type="SMART" id="SM00665">
    <property type="entry name" value="B561"/>
    <property type="match status" value="1"/>
</dbReference>
<feature type="binding site" description="axial binding residue" evidence="8">
    <location>
        <position position="205"/>
    </location>
    <ligand>
        <name>heme b</name>
        <dbReference type="ChEBI" id="CHEBI:60344"/>
        <label>1</label>
    </ligand>
    <ligandPart>
        <name>Fe</name>
        <dbReference type="ChEBI" id="CHEBI:18248"/>
    </ligandPart>
</feature>
<evidence type="ECO:0000256" key="9">
    <source>
        <dbReference type="SAM" id="Phobius"/>
    </source>
</evidence>
<protein>
    <recommendedName>
        <fullName evidence="11">DOMON domain-containing protein</fullName>
    </recommendedName>
</protein>
<dbReference type="PANTHER" id="PTHR23130:SF212">
    <property type="entry name" value="AUXIN-RESPONSIVE FAMILY PROTEIN"/>
    <property type="match status" value="1"/>
</dbReference>
<evidence type="ECO:0000256" key="6">
    <source>
        <dbReference type="ARBA" id="ARBA00022989"/>
    </source>
</evidence>
<evidence type="ECO:0000256" key="8">
    <source>
        <dbReference type="PIRSR" id="PIRSR037471-1"/>
    </source>
</evidence>
<comment type="subcellular location">
    <subcellularLocation>
        <location evidence="1">Membrane</location>
    </subcellularLocation>
</comment>
<evidence type="ECO:0000313" key="13">
    <source>
        <dbReference type="Proteomes" id="UP001374535"/>
    </source>
</evidence>
<evidence type="ECO:0000259" key="11">
    <source>
        <dbReference type="PROSITE" id="PS50836"/>
    </source>
</evidence>
<feature type="transmembrane region" description="Helical" evidence="9">
    <location>
        <begin position="268"/>
        <end position="286"/>
    </location>
</feature>
<evidence type="ECO:0000256" key="7">
    <source>
        <dbReference type="ARBA" id="ARBA00023136"/>
    </source>
</evidence>
<dbReference type="Pfam" id="PF04526">
    <property type="entry name" value="DUF568"/>
    <property type="match status" value="1"/>
</dbReference>
<keyword evidence="13" id="KW-1185">Reference proteome</keyword>
<evidence type="ECO:0000256" key="5">
    <source>
        <dbReference type="ARBA" id="ARBA00022982"/>
    </source>
</evidence>
<organism evidence="12 13">
    <name type="scientific">Vigna mungo</name>
    <name type="common">Black gram</name>
    <name type="synonym">Phaseolus mungo</name>
    <dbReference type="NCBI Taxonomy" id="3915"/>
    <lineage>
        <taxon>Eukaryota</taxon>
        <taxon>Viridiplantae</taxon>
        <taxon>Streptophyta</taxon>
        <taxon>Embryophyta</taxon>
        <taxon>Tracheophyta</taxon>
        <taxon>Spermatophyta</taxon>
        <taxon>Magnoliopsida</taxon>
        <taxon>eudicotyledons</taxon>
        <taxon>Gunneridae</taxon>
        <taxon>Pentapetalae</taxon>
        <taxon>rosids</taxon>
        <taxon>fabids</taxon>
        <taxon>Fabales</taxon>
        <taxon>Fabaceae</taxon>
        <taxon>Papilionoideae</taxon>
        <taxon>50 kb inversion clade</taxon>
        <taxon>NPAAA clade</taxon>
        <taxon>indigoferoid/millettioid clade</taxon>
        <taxon>Phaseoleae</taxon>
        <taxon>Vigna</taxon>
    </lineage>
</organism>
<proteinExistence type="predicted"/>
<keyword evidence="4 10" id="KW-0732">Signal</keyword>
<dbReference type="PIRSF" id="PIRSF037471">
    <property type="entry name" value="UCP037471"/>
    <property type="match status" value="1"/>
</dbReference>
<evidence type="ECO:0000256" key="3">
    <source>
        <dbReference type="ARBA" id="ARBA00022692"/>
    </source>
</evidence>
<reference evidence="12 13" key="1">
    <citation type="journal article" date="2023" name="Life. Sci Alliance">
        <title>Evolutionary insights into 3D genome organization and epigenetic landscape of Vigna mungo.</title>
        <authorList>
            <person name="Junaid A."/>
            <person name="Singh B."/>
            <person name="Bhatia S."/>
        </authorList>
    </citation>
    <scope>NUCLEOTIDE SEQUENCE [LARGE SCALE GENOMIC DNA]</scope>
    <source>
        <strain evidence="12">Urdbean</strain>
    </source>
</reference>
<feature type="signal peptide" evidence="10">
    <location>
        <begin position="1"/>
        <end position="19"/>
    </location>
</feature>
<dbReference type="InterPro" id="IPR017214">
    <property type="entry name" value="UCP037471"/>
</dbReference>
<keyword evidence="8" id="KW-0479">Metal-binding</keyword>
<evidence type="ECO:0000256" key="4">
    <source>
        <dbReference type="ARBA" id="ARBA00022729"/>
    </source>
</evidence>
<name>A0AAQ3MR85_VIGMU</name>
<dbReference type="Proteomes" id="UP001374535">
    <property type="component" value="Chromosome 10"/>
</dbReference>
<feature type="transmembrane region" description="Helical" evidence="9">
    <location>
        <begin position="298"/>
        <end position="318"/>
    </location>
</feature>
<feature type="chain" id="PRO_5042953162" description="DOMON domain-containing protein" evidence="10">
    <location>
        <begin position="20"/>
        <end position="364"/>
    </location>
</feature>
<dbReference type="CDD" id="cd08760">
    <property type="entry name" value="Cyt_b561_FRRS1_like"/>
    <property type="match status" value="1"/>
</dbReference>
<dbReference type="InterPro" id="IPR006593">
    <property type="entry name" value="Cyt_b561/ferric_Rdtase_TM"/>
</dbReference>
<keyword evidence="8" id="KW-0408">Iron</keyword>
<evidence type="ECO:0000313" key="12">
    <source>
        <dbReference type="EMBL" id="WVY95159.1"/>
    </source>
</evidence>
<dbReference type="PROSITE" id="PS50836">
    <property type="entry name" value="DOMON"/>
    <property type="match status" value="1"/>
</dbReference>